<accession>A0A0G0AX19</accession>
<proteinExistence type="predicted"/>
<dbReference type="AlphaFoldDB" id="A0A0G0AX19"/>
<evidence type="ECO:0000313" key="1">
    <source>
        <dbReference type="EMBL" id="KKP31145.1"/>
    </source>
</evidence>
<dbReference type="EMBL" id="LBOI01000015">
    <property type="protein sequence ID" value="KKP31145.1"/>
    <property type="molecule type" value="Genomic_DNA"/>
</dbReference>
<sequence length="285" mass="32651">MMFQETEIRERENDFYKNIIRLYLKYGSVDEVFRVTNYDLPISYPGMHHLIKRWGIIKSAGPNSKLSETLTFLTLLSDNQIPMERLFKKLPPSFKTSLSTMHRILHNVKTGVTRRFGTALVITPKNQKNSILMGEDITPPKIELGKPTGSKTLPMTYSSDSEDPKTSILRVLQQEVYSELAVNKNIPTEIIPENPKPFMHLSIADIKVSVYHLEISDNFLNSNDFSSFKVKDHSFISSKEILLSKEVVRSGVKEIITKYNEYIKDEDKIYEQVSELNLALLGTTS</sequence>
<dbReference type="Proteomes" id="UP000034803">
    <property type="component" value="Unassembled WGS sequence"/>
</dbReference>
<evidence type="ECO:0000313" key="2">
    <source>
        <dbReference type="Proteomes" id="UP000034803"/>
    </source>
</evidence>
<organism evidence="1 2">
    <name type="scientific">Candidatus Woesebacteria bacterium GW2011_GWC2_31_9</name>
    <dbReference type="NCBI Taxonomy" id="1618586"/>
    <lineage>
        <taxon>Bacteria</taxon>
        <taxon>Candidatus Woeseibacteriota</taxon>
    </lineage>
</organism>
<name>A0A0G0AX19_9BACT</name>
<comment type="caution">
    <text evidence="1">The sequence shown here is derived from an EMBL/GenBank/DDBJ whole genome shotgun (WGS) entry which is preliminary data.</text>
</comment>
<protein>
    <submittedName>
        <fullName evidence="1">Uncharacterized protein</fullName>
    </submittedName>
</protein>
<gene>
    <name evidence="1" type="ORF">UR21_C0015G0019</name>
</gene>
<reference evidence="1 2" key="1">
    <citation type="journal article" date="2015" name="Nature">
        <title>rRNA introns, odd ribosomes, and small enigmatic genomes across a large radiation of phyla.</title>
        <authorList>
            <person name="Brown C.T."/>
            <person name="Hug L.A."/>
            <person name="Thomas B.C."/>
            <person name="Sharon I."/>
            <person name="Castelle C.J."/>
            <person name="Singh A."/>
            <person name="Wilkins M.J."/>
            <person name="Williams K.H."/>
            <person name="Banfield J.F."/>
        </authorList>
    </citation>
    <scope>NUCLEOTIDE SEQUENCE [LARGE SCALE GENOMIC DNA]</scope>
</reference>